<accession>A0A8J3FA00</accession>
<name>A0A8J3FA00_9BACI</name>
<dbReference type="Pfam" id="PF09969">
    <property type="entry name" value="DUF2203"/>
    <property type="match status" value="1"/>
</dbReference>
<reference evidence="1" key="1">
    <citation type="journal article" date="2014" name="Int. J. Syst. Evol. Microbiol.">
        <title>Complete genome sequence of Corynebacterium casei LMG S-19264T (=DSM 44701T), isolated from a smear-ripened cheese.</title>
        <authorList>
            <consortium name="US DOE Joint Genome Institute (JGI-PGF)"/>
            <person name="Walter F."/>
            <person name="Albersmeier A."/>
            <person name="Kalinowski J."/>
            <person name="Ruckert C."/>
        </authorList>
    </citation>
    <scope>NUCLEOTIDE SEQUENCE</scope>
    <source>
        <strain evidence="1">JCM 14719</strain>
    </source>
</reference>
<keyword evidence="2" id="KW-1185">Reference proteome</keyword>
<dbReference type="InterPro" id="IPR018699">
    <property type="entry name" value="DUF2203"/>
</dbReference>
<comment type="caution">
    <text evidence="1">The sequence shown here is derived from an EMBL/GenBank/DDBJ whole genome shotgun (WGS) entry which is preliminary data.</text>
</comment>
<dbReference type="Proteomes" id="UP000637720">
    <property type="component" value="Unassembled WGS sequence"/>
</dbReference>
<dbReference type="EMBL" id="BMOF01000017">
    <property type="protein sequence ID" value="GGJ98977.1"/>
    <property type="molecule type" value="Genomic_DNA"/>
</dbReference>
<organism evidence="1 2">
    <name type="scientific">Calditerricola satsumensis</name>
    <dbReference type="NCBI Taxonomy" id="373054"/>
    <lineage>
        <taxon>Bacteria</taxon>
        <taxon>Bacillati</taxon>
        <taxon>Bacillota</taxon>
        <taxon>Bacilli</taxon>
        <taxon>Bacillales</taxon>
        <taxon>Bacillaceae</taxon>
        <taxon>Calditerricola</taxon>
    </lineage>
</organism>
<evidence type="ECO:0000313" key="1">
    <source>
        <dbReference type="EMBL" id="GGJ98977.1"/>
    </source>
</evidence>
<gene>
    <name evidence="1" type="ORF">GCM10007043_11230</name>
</gene>
<dbReference type="AlphaFoldDB" id="A0A8J3FA00"/>
<reference evidence="1" key="2">
    <citation type="submission" date="2020-09" db="EMBL/GenBank/DDBJ databases">
        <authorList>
            <person name="Sun Q."/>
            <person name="Ohkuma M."/>
        </authorList>
    </citation>
    <scope>NUCLEOTIDE SEQUENCE</scope>
    <source>
        <strain evidence="1">JCM 14719</strain>
    </source>
</reference>
<evidence type="ECO:0008006" key="3">
    <source>
        <dbReference type="Google" id="ProtNLM"/>
    </source>
</evidence>
<sequence length="141" mass="16553">MAKVEKRFTVEEANALIPWLRPQLEQLQRLKGEYEDKWLQLQRLRRAVAQHGAKEKDPFFQHEAELDFLHIQARAILERIHRTGALVKDIDWGLVDFPAIVNGETVFLCWRLGEDRVRFYHGLHDGFLGRRPLDPEDEGEG</sequence>
<protein>
    <recommendedName>
        <fullName evidence="3">DUF2203 family protein</fullName>
    </recommendedName>
</protein>
<proteinExistence type="predicted"/>
<evidence type="ECO:0000313" key="2">
    <source>
        <dbReference type="Proteomes" id="UP000637720"/>
    </source>
</evidence>
<dbReference type="PIRSF" id="PIRSF016498">
    <property type="entry name" value="UCP016498"/>
    <property type="match status" value="1"/>
</dbReference>